<dbReference type="EMBL" id="GBRH01195998">
    <property type="protein sequence ID" value="JAE01898.1"/>
    <property type="molecule type" value="Transcribed_RNA"/>
</dbReference>
<dbReference type="AlphaFoldDB" id="A0A0A9F0S3"/>
<proteinExistence type="predicted"/>
<protein>
    <submittedName>
        <fullName evidence="2">Uncharacterized protein</fullName>
    </submittedName>
</protein>
<reference evidence="2" key="1">
    <citation type="submission" date="2014-09" db="EMBL/GenBank/DDBJ databases">
        <authorList>
            <person name="Magalhaes I.L.F."/>
            <person name="Oliveira U."/>
            <person name="Santos F.R."/>
            <person name="Vidigal T.H.D.A."/>
            <person name="Brescovit A.D."/>
            <person name="Santos A.J."/>
        </authorList>
    </citation>
    <scope>NUCLEOTIDE SEQUENCE</scope>
    <source>
        <tissue evidence="2">Shoot tissue taken approximately 20 cm above the soil surface</tissue>
    </source>
</reference>
<feature type="region of interest" description="Disordered" evidence="1">
    <location>
        <begin position="1"/>
        <end position="30"/>
    </location>
</feature>
<accession>A0A0A9F0S3</accession>
<name>A0A0A9F0S3_ARUDO</name>
<evidence type="ECO:0000256" key="1">
    <source>
        <dbReference type="SAM" id="MobiDB-lite"/>
    </source>
</evidence>
<reference evidence="2" key="2">
    <citation type="journal article" date="2015" name="Data Brief">
        <title>Shoot transcriptome of the giant reed, Arundo donax.</title>
        <authorList>
            <person name="Barrero R.A."/>
            <person name="Guerrero F.D."/>
            <person name="Moolhuijzen P."/>
            <person name="Goolsby J.A."/>
            <person name="Tidwell J."/>
            <person name="Bellgard S.E."/>
            <person name="Bellgard M.I."/>
        </authorList>
    </citation>
    <scope>NUCLEOTIDE SEQUENCE</scope>
    <source>
        <tissue evidence="2">Shoot tissue taken approximately 20 cm above the soil surface</tissue>
    </source>
</reference>
<organism evidence="2">
    <name type="scientific">Arundo donax</name>
    <name type="common">Giant reed</name>
    <name type="synonym">Donax arundinaceus</name>
    <dbReference type="NCBI Taxonomy" id="35708"/>
    <lineage>
        <taxon>Eukaryota</taxon>
        <taxon>Viridiplantae</taxon>
        <taxon>Streptophyta</taxon>
        <taxon>Embryophyta</taxon>
        <taxon>Tracheophyta</taxon>
        <taxon>Spermatophyta</taxon>
        <taxon>Magnoliopsida</taxon>
        <taxon>Liliopsida</taxon>
        <taxon>Poales</taxon>
        <taxon>Poaceae</taxon>
        <taxon>PACMAD clade</taxon>
        <taxon>Arundinoideae</taxon>
        <taxon>Arundineae</taxon>
        <taxon>Arundo</taxon>
    </lineage>
</organism>
<evidence type="ECO:0000313" key="2">
    <source>
        <dbReference type="EMBL" id="JAE01898.1"/>
    </source>
</evidence>
<sequence length="40" mass="4260">MAQILAPQAATQVSQPEGAVDMKHAGQGGPDQLLKSCRYY</sequence>